<keyword evidence="2" id="KW-1185">Reference proteome</keyword>
<protein>
    <submittedName>
        <fullName evidence="1">Uncharacterized protein</fullName>
    </submittedName>
</protein>
<reference evidence="1 2" key="1">
    <citation type="journal article" date="2012" name="Mol. Biol. Evol.">
        <title>Genome reduction and co-evolution between the primary and secondary bacterial symbionts of psyllids.</title>
        <authorList>
            <person name="Sloan D.B."/>
            <person name="Moran N.A."/>
        </authorList>
    </citation>
    <scope>NUCLEOTIDE SEQUENCE [LARGE SCALE GENOMIC DNA]</scope>
    <source>
        <strain evidence="1">Ceuc_S</strain>
    </source>
</reference>
<sequence length="82" mass="9426">MLAVPFLNSNNQIGMGHTVPLEDRYDGNIADHRFSNLMKYIIKSLFFRTATAFTYPDNGFRLYIIFKKTAECQCSLSPSLDR</sequence>
<accession>J3VRA6</accession>
<dbReference type="HOGENOM" id="CLU_2556342_0_0_6"/>
<name>J3VRA6_9ENTR</name>
<proteinExistence type="predicted"/>
<dbReference type="AlphaFoldDB" id="J3VRA6"/>
<dbReference type="EMBL" id="CP003546">
    <property type="protein sequence ID" value="AFP84476.1"/>
    <property type="molecule type" value="Genomic_DNA"/>
</dbReference>
<evidence type="ECO:0000313" key="1">
    <source>
        <dbReference type="EMBL" id="AFP84476.1"/>
    </source>
</evidence>
<dbReference type="KEGG" id="sect:A359_00710"/>
<organism evidence="1 2">
    <name type="scientific">secondary endosymbiont of Ctenarytaina eucalypti</name>
    <dbReference type="NCBI Taxonomy" id="1199245"/>
    <lineage>
        <taxon>Bacteria</taxon>
        <taxon>Pseudomonadati</taxon>
        <taxon>Pseudomonadota</taxon>
        <taxon>Gammaproteobacteria</taxon>
        <taxon>Enterobacterales</taxon>
        <taxon>Enterobacteriaceae</taxon>
        <taxon>aphid secondary symbionts</taxon>
    </lineage>
</organism>
<dbReference type="Proteomes" id="UP000003936">
    <property type="component" value="Chromosome"/>
</dbReference>
<evidence type="ECO:0000313" key="2">
    <source>
        <dbReference type="Proteomes" id="UP000003936"/>
    </source>
</evidence>
<gene>
    <name evidence="1" type="ORF">A359_00710</name>
</gene>